<reference evidence="3" key="1">
    <citation type="submission" date="2017-01" db="EMBL/GenBank/DDBJ databases">
        <authorList>
            <person name="Wang Y."/>
            <person name="White M."/>
            <person name="Kvist S."/>
            <person name="Moncalvo J.-M."/>
        </authorList>
    </citation>
    <scope>NUCLEOTIDE SEQUENCE [LARGE SCALE GENOMIC DNA]</scope>
    <source>
        <strain evidence="3">ID-206-W2</strain>
    </source>
</reference>
<feature type="compositionally biased region" description="Polar residues" evidence="1">
    <location>
        <begin position="380"/>
        <end position="391"/>
    </location>
</feature>
<dbReference type="OrthoDB" id="72441at2759"/>
<feature type="compositionally biased region" description="Low complexity" evidence="1">
    <location>
        <begin position="406"/>
        <end position="421"/>
    </location>
</feature>
<dbReference type="Proteomes" id="UP000187429">
    <property type="component" value="Unassembled WGS sequence"/>
</dbReference>
<keyword evidence="3" id="KW-1185">Reference proteome</keyword>
<organism evidence="2 3">
    <name type="scientific">Smittium culicis</name>
    <dbReference type="NCBI Taxonomy" id="133412"/>
    <lineage>
        <taxon>Eukaryota</taxon>
        <taxon>Fungi</taxon>
        <taxon>Fungi incertae sedis</taxon>
        <taxon>Zoopagomycota</taxon>
        <taxon>Kickxellomycotina</taxon>
        <taxon>Harpellomycetes</taxon>
        <taxon>Harpellales</taxon>
        <taxon>Legeriomycetaceae</taxon>
        <taxon>Smittium</taxon>
    </lineage>
</organism>
<evidence type="ECO:0000313" key="3">
    <source>
        <dbReference type="Proteomes" id="UP000187429"/>
    </source>
</evidence>
<protein>
    <submittedName>
        <fullName evidence="2">Uncharacterized protein</fullName>
    </submittedName>
</protein>
<comment type="caution">
    <text evidence="2">The sequence shown here is derived from an EMBL/GenBank/DDBJ whole genome shotgun (WGS) entry which is preliminary data.</text>
</comment>
<name>A0A1R1Y3I2_9FUNG</name>
<dbReference type="EMBL" id="LSSM01002544">
    <property type="protein sequence ID" value="OMJ21314.1"/>
    <property type="molecule type" value="Genomic_DNA"/>
</dbReference>
<sequence>MKKKAKRIIKSKFGLNKPENYSPKEDFILSDPSFQDSKYIYEIVIVYQNERGLWGSDPSPWSDITLKKAVSPIDYYELSTEWEWVSPRWMVHITPNTDFNGWSYSNSFKNINWYCNQSKITSLNPESLNREVGLVANPELKKIDYSLTWKEEKVGGYFNPQNITGKPILNHSDTILRRQILQSGVPKINIEEQSPSLSTTFSIYSQDQDPLSSKFHSKSKSICITNTPDSSNSFSDSNFIDKSKITKKRHSSFDLESSFKNFNYNGASIYSPNILAYPACGIFPSKNQKDSNTSPLVHDYILNNHISERNMLLPSKKTTYTNFENLSYSKKKSEMLEIPQKDFAFKPSFDRDYMPVSTTKPNNLKRAYIKNFVDNPHITSPINLNNTTHTTQSHEIHKLPTRENSVKSAASSNSYSSSSTKSSDKTGYLSESSYEEDFASALSRPFYLNSYRINETENSYGINDPNYSYFEIKNNKLPETNLLKVNDYDENVAIPLQDSALRPSQSQISKNSISVSNYLNPNHVTDIGSPSNIQANTHERENSKNLKNRDSNCLVCNNLMLPIPMKVDRIINHVISFQDILQQKLKIKSGVKNDREIIDFVYGHLHNPKSVKAQIVDSCVIWVLAPKLFNELEFNFMRQKFVNTLLEHAKYTFAENFTNKMVLFNCMCFDDFKKQQVNNSEGDNNLREMENEHNLLLNTVENKGEYDANIKKKELCYCCYQDLRYINNKDSFFYYNSKEHKFKHGISSKQINFFTRKIQPTELDVIERCYINKLFV</sequence>
<proteinExistence type="predicted"/>
<feature type="region of interest" description="Disordered" evidence="1">
    <location>
        <begin position="380"/>
        <end position="428"/>
    </location>
</feature>
<accession>A0A1R1Y3I2</accession>
<gene>
    <name evidence="2" type="ORF">AYI69_g5868</name>
</gene>
<evidence type="ECO:0000256" key="1">
    <source>
        <dbReference type="SAM" id="MobiDB-lite"/>
    </source>
</evidence>
<feature type="compositionally biased region" description="Basic and acidic residues" evidence="1">
    <location>
        <begin position="392"/>
        <end position="405"/>
    </location>
</feature>
<evidence type="ECO:0000313" key="2">
    <source>
        <dbReference type="EMBL" id="OMJ21314.1"/>
    </source>
</evidence>
<dbReference type="AlphaFoldDB" id="A0A1R1Y3I2"/>